<sequence length="416" mass="47236">MYLQGFGNYHQSEAVPGALPSNQNSPQNCNLGLYAEQLSGTSFTRPRHMNQHSWLYRILPSVVQGNYEPYKNELVKPYHPEQSPDPLRWSPIGNADNESDFINGLFHLAGCHLVTTYLYQCNRSMQHTYFADNDGELLFVPYIGEINLHTEFGRLNICPGMIAVIPRGVKFKVELISKEAKGYLCENSGNPLTLPQLGLIGSNGLANPRHFKYPTAAYEQQEQRVTLVCKHQNKLWSAPSTHSPLNVVAWHGNYAPYCYDLSLFNTINTVSFDHPDPSIFTVLTSESDTPGVANLDFVIFPPRWMVAEHTFRPPYFHRNYMNELMGLIRGEYDAKKEGFVPGGVSIHNCMTPHGPDQVSYEAATSKKLEPEAYLNTLAFMFETRDVWQVTEQAMDAQERQRNYADCWQGLKPAFKL</sequence>
<dbReference type="InterPro" id="IPR046452">
    <property type="entry name" value="HgmA_N"/>
</dbReference>
<keyword evidence="11" id="KW-1185">Reference proteome</keyword>
<evidence type="ECO:0000256" key="3">
    <source>
        <dbReference type="ARBA" id="ARBA00022723"/>
    </source>
</evidence>
<gene>
    <name evidence="10" type="ORF">J2N86_07060</name>
</gene>
<dbReference type="EC" id="1.13.11.5" evidence="7"/>
<comment type="similarity">
    <text evidence="2">Belongs to the homogentisate dioxygenase family.</text>
</comment>
<evidence type="ECO:0000256" key="7">
    <source>
        <dbReference type="NCBIfam" id="TIGR01015"/>
    </source>
</evidence>
<accession>A0ABY4YBM4</accession>
<dbReference type="PANTHER" id="PTHR11056:SF0">
    <property type="entry name" value="HOMOGENTISATE 1,2-DIOXYGENASE"/>
    <property type="match status" value="1"/>
</dbReference>
<dbReference type="Proteomes" id="UP001057474">
    <property type="component" value="Chromosome"/>
</dbReference>
<protein>
    <recommendedName>
        <fullName evidence="7">Homogentisate 1,2-dioxygenase</fullName>
        <ecNumber evidence="7">1.13.11.5</ecNumber>
    </recommendedName>
</protein>
<dbReference type="GO" id="GO:0004411">
    <property type="term" value="F:homogentisate 1,2-dioxygenase activity"/>
    <property type="evidence" value="ECO:0007669"/>
    <property type="project" value="UniProtKB-EC"/>
</dbReference>
<dbReference type="SUPFAM" id="SSF51182">
    <property type="entry name" value="RmlC-like cupins"/>
    <property type="match status" value="1"/>
</dbReference>
<dbReference type="InterPro" id="IPR014710">
    <property type="entry name" value="RmlC-like_jellyroll"/>
</dbReference>
<evidence type="ECO:0000256" key="1">
    <source>
        <dbReference type="ARBA" id="ARBA00001962"/>
    </source>
</evidence>
<feature type="domain" description="Homogentisate 1,2-dioxygenase C-terminal" evidence="8">
    <location>
        <begin position="263"/>
        <end position="413"/>
    </location>
</feature>
<dbReference type="NCBIfam" id="TIGR01015">
    <property type="entry name" value="hmgA"/>
    <property type="match status" value="1"/>
</dbReference>
<keyword evidence="6" id="KW-0408">Iron</keyword>
<dbReference type="Pfam" id="PF20510">
    <property type="entry name" value="HgmA_N"/>
    <property type="match status" value="1"/>
</dbReference>
<evidence type="ECO:0000313" key="10">
    <source>
        <dbReference type="EMBL" id="USQ15045.1"/>
    </source>
</evidence>
<feature type="domain" description="Homogentisate 1,2-dioxygenase N-terminal" evidence="9">
    <location>
        <begin position="1"/>
        <end position="261"/>
    </location>
</feature>
<reference evidence="10" key="1">
    <citation type="submission" date="2021-03" db="EMBL/GenBank/DDBJ databases">
        <title>Legionella lytica PCM 2298.</title>
        <authorList>
            <person name="Koper P."/>
        </authorList>
    </citation>
    <scope>NUCLEOTIDE SEQUENCE</scope>
    <source>
        <strain evidence="10">PCM 2298</strain>
    </source>
</reference>
<keyword evidence="3" id="KW-0479">Metal-binding</keyword>
<dbReference type="Gene3D" id="2.60.120.10">
    <property type="entry name" value="Jelly Rolls"/>
    <property type="match status" value="1"/>
</dbReference>
<proteinExistence type="inferred from homology"/>
<dbReference type="Pfam" id="PF04209">
    <property type="entry name" value="HgmA_C"/>
    <property type="match status" value="1"/>
</dbReference>
<name>A0ABY4YBM4_9GAMM</name>
<evidence type="ECO:0000256" key="5">
    <source>
        <dbReference type="ARBA" id="ARBA00023002"/>
    </source>
</evidence>
<evidence type="ECO:0000313" key="11">
    <source>
        <dbReference type="Proteomes" id="UP001057474"/>
    </source>
</evidence>
<comment type="cofactor">
    <cofactor evidence="1">
        <name>Fe cation</name>
        <dbReference type="ChEBI" id="CHEBI:24875"/>
    </cofactor>
</comment>
<dbReference type="InterPro" id="IPR046451">
    <property type="entry name" value="HgmA_C"/>
</dbReference>
<dbReference type="InterPro" id="IPR005708">
    <property type="entry name" value="Homogentis_dOase"/>
</dbReference>
<dbReference type="CDD" id="cd07000">
    <property type="entry name" value="cupin_HGO_N"/>
    <property type="match status" value="1"/>
</dbReference>
<evidence type="ECO:0000256" key="2">
    <source>
        <dbReference type="ARBA" id="ARBA00007757"/>
    </source>
</evidence>
<evidence type="ECO:0000259" key="8">
    <source>
        <dbReference type="Pfam" id="PF04209"/>
    </source>
</evidence>
<dbReference type="EMBL" id="CP071527">
    <property type="protein sequence ID" value="USQ15045.1"/>
    <property type="molecule type" value="Genomic_DNA"/>
</dbReference>
<dbReference type="PANTHER" id="PTHR11056">
    <property type="entry name" value="HOMOGENTISATE 1,2-DIOXYGENASE"/>
    <property type="match status" value="1"/>
</dbReference>
<evidence type="ECO:0000256" key="4">
    <source>
        <dbReference type="ARBA" id="ARBA00022964"/>
    </source>
</evidence>
<dbReference type="InterPro" id="IPR011051">
    <property type="entry name" value="RmlC_Cupin_sf"/>
</dbReference>
<keyword evidence="5 10" id="KW-0560">Oxidoreductase</keyword>
<dbReference type="RefSeq" id="WP_252582248.1">
    <property type="nucleotide sequence ID" value="NZ_CP071527.1"/>
</dbReference>
<evidence type="ECO:0000256" key="6">
    <source>
        <dbReference type="ARBA" id="ARBA00023004"/>
    </source>
</evidence>
<keyword evidence="4" id="KW-0223">Dioxygenase</keyword>
<evidence type="ECO:0000259" key="9">
    <source>
        <dbReference type="Pfam" id="PF20510"/>
    </source>
</evidence>
<organism evidence="10 11">
    <name type="scientific">Legionella lytica</name>
    <dbReference type="NCBI Taxonomy" id="96232"/>
    <lineage>
        <taxon>Bacteria</taxon>
        <taxon>Pseudomonadati</taxon>
        <taxon>Pseudomonadota</taxon>
        <taxon>Gammaproteobacteria</taxon>
        <taxon>Legionellales</taxon>
        <taxon>Legionellaceae</taxon>
        <taxon>Legionella</taxon>
    </lineage>
</organism>